<evidence type="ECO:0000313" key="8">
    <source>
        <dbReference type="EMBL" id="OPJ61779.1"/>
    </source>
</evidence>
<dbReference type="PROSITE" id="PS51918">
    <property type="entry name" value="RADICAL_SAM"/>
    <property type="match status" value="1"/>
</dbReference>
<dbReference type="InterPro" id="IPR023404">
    <property type="entry name" value="rSAM_horseshoe"/>
</dbReference>
<dbReference type="GO" id="GO:0005737">
    <property type="term" value="C:cytoplasm"/>
    <property type="evidence" value="ECO:0007669"/>
    <property type="project" value="TreeGrafter"/>
</dbReference>
<dbReference type="Proteomes" id="UP000190080">
    <property type="component" value="Unassembled WGS sequence"/>
</dbReference>
<dbReference type="Pfam" id="PF04055">
    <property type="entry name" value="Radical_SAM"/>
    <property type="match status" value="1"/>
</dbReference>
<feature type="domain" description="Radical SAM core" evidence="7">
    <location>
        <begin position="1"/>
        <end position="229"/>
    </location>
</feature>
<dbReference type="AlphaFoldDB" id="A0A1V4IPG9"/>
<keyword evidence="5" id="KW-0408">Iron</keyword>
<keyword evidence="9" id="KW-1185">Reference proteome</keyword>
<accession>A0A1V4IPG9</accession>
<proteinExistence type="predicted"/>
<dbReference type="CDD" id="cd01335">
    <property type="entry name" value="Radical_SAM"/>
    <property type="match status" value="1"/>
</dbReference>
<keyword evidence="6" id="KW-0411">Iron-sulfur</keyword>
<dbReference type="GO" id="GO:0046872">
    <property type="term" value="F:metal ion binding"/>
    <property type="evidence" value="ECO:0007669"/>
    <property type="project" value="UniProtKB-KW"/>
</dbReference>
<keyword evidence="4" id="KW-0479">Metal-binding</keyword>
<evidence type="ECO:0000313" key="9">
    <source>
        <dbReference type="Proteomes" id="UP000190080"/>
    </source>
</evidence>
<dbReference type="SFLD" id="SFLDG01086">
    <property type="entry name" value="elongater_protein-like"/>
    <property type="match status" value="1"/>
</dbReference>
<comment type="cofactor">
    <cofactor evidence="1">
        <name>[4Fe-4S] cluster</name>
        <dbReference type="ChEBI" id="CHEBI:49883"/>
    </cofactor>
</comment>
<evidence type="ECO:0000256" key="5">
    <source>
        <dbReference type="ARBA" id="ARBA00023004"/>
    </source>
</evidence>
<dbReference type="PANTHER" id="PTHR11135:SF0">
    <property type="entry name" value="ELONGATOR COMPLEX PROTEIN 3"/>
    <property type="match status" value="1"/>
</dbReference>
<evidence type="ECO:0000256" key="4">
    <source>
        <dbReference type="ARBA" id="ARBA00022723"/>
    </source>
</evidence>
<dbReference type="SMART" id="SM00729">
    <property type="entry name" value="Elp3"/>
    <property type="match status" value="1"/>
</dbReference>
<gene>
    <name evidence="8" type="primary">hemZ_2</name>
    <name evidence="8" type="ORF">CLORY_20850</name>
</gene>
<dbReference type="PANTHER" id="PTHR11135">
    <property type="entry name" value="HISTONE ACETYLTRANSFERASE-RELATED"/>
    <property type="match status" value="1"/>
</dbReference>
<dbReference type="GO" id="GO:0016491">
    <property type="term" value="F:oxidoreductase activity"/>
    <property type="evidence" value="ECO:0007669"/>
    <property type="project" value="UniProtKB-KW"/>
</dbReference>
<comment type="caution">
    <text evidence="8">The sequence shown here is derived from an EMBL/GenBank/DDBJ whole genome shotgun (WGS) entry which is preliminary data.</text>
</comment>
<evidence type="ECO:0000256" key="6">
    <source>
        <dbReference type="ARBA" id="ARBA00023014"/>
    </source>
</evidence>
<reference evidence="8 9" key="1">
    <citation type="submission" date="2017-03" db="EMBL/GenBank/DDBJ databases">
        <title>Genome sequence of Clostridium oryzae DSM 28571.</title>
        <authorList>
            <person name="Poehlein A."/>
            <person name="Daniel R."/>
        </authorList>
    </citation>
    <scope>NUCLEOTIDE SEQUENCE [LARGE SCALE GENOMIC DNA]</scope>
    <source>
        <strain evidence="8 9">DSM 28571</strain>
    </source>
</reference>
<dbReference type="EMBL" id="MZGV01000019">
    <property type="protein sequence ID" value="OPJ61779.1"/>
    <property type="molecule type" value="Genomic_DNA"/>
</dbReference>
<dbReference type="FunFam" id="3.80.30.20:FF:000016">
    <property type="entry name" value="Oxygen-independent coproporphyrinogen III oxidase"/>
    <property type="match status" value="1"/>
</dbReference>
<evidence type="ECO:0000259" key="7">
    <source>
        <dbReference type="PROSITE" id="PS51918"/>
    </source>
</evidence>
<dbReference type="OrthoDB" id="9815044at2"/>
<dbReference type="RefSeq" id="WP_079424009.1">
    <property type="nucleotide sequence ID" value="NZ_MZGV01000019.1"/>
</dbReference>
<sequence length="347" mass="39810">MKERHYIIPIFVPHEGCPHNCVFCNQDTITGQKEVVDHDYAINIIESYLKTMDAENSVIEVSFFGGTFTAIKAQKQEELLEVAYNYKKEHRIDYIRLSTRPDYIDDEVLTRLKKYSVDIIELGVQSMDDKVLKLAGRGHTRKDTIEASKLIKQYGFMLGHQIMPGLPGADEASDLMTCSEIIKLKPSICRIYPALVLRNTPMEKMYRNGEYKPYTLDQALEVVKKIYLDLHKSNIKIIRVGLQTNDDIAPGKDIIAGPFHSAFRELIEGKLYCDKIANNAAFIKDNLEIRINPKDISKLYSNRKKFFVDMKKQLITSNLKITLDENVERGSIMLQYGDKSLNLSIFD</sequence>
<keyword evidence="2" id="KW-0004">4Fe-4S</keyword>
<keyword evidence="8" id="KW-0560">Oxidoreductase</keyword>
<dbReference type="InterPro" id="IPR039661">
    <property type="entry name" value="ELP3"/>
</dbReference>
<protein>
    <submittedName>
        <fullName evidence="8">Oxygen-independent coproporphyrinogen-III oxidase-like protein HemZ</fullName>
        <ecNumber evidence="8">1.3.99.-</ecNumber>
    </submittedName>
</protein>
<dbReference type="Gene3D" id="3.80.30.20">
    <property type="entry name" value="tm_1862 like domain"/>
    <property type="match status" value="1"/>
</dbReference>
<name>A0A1V4IPG9_9CLOT</name>
<dbReference type="InterPro" id="IPR006638">
    <property type="entry name" value="Elp3/MiaA/NifB-like_rSAM"/>
</dbReference>
<dbReference type="InterPro" id="IPR058240">
    <property type="entry name" value="rSAM_sf"/>
</dbReference>
<dbReference type="EC" id="1.3.99.-" evidence="8"/>
<dbReference type="InterPro" id="IPR007197">
    <property type="entry name" value="rSAM"/>
</dbReference>
<dbReference type="GO" id="GO:0051539">
    <property type="term" value="F:4 iron, 4 sulfur cluster binding"/>
    <property type="evidence" value="ECO:0007669"/>
    <property type="project" value="UniProtKB-KW"/>
</dbReference>
<dbReference type="GO" id="GO:0002926">
    <property type="term" value="P:tRNA wobble base 5-methoxycarbonylmethyl-2-thiouridinylation"/>
    <property type="evidence" value="ECO:0007669"/>
    <property type="project" value="TreeGrafter"/>
</dbReference>
<evidence type="ECO:0000256" key="3">
    <source>
        <dbReference type="ARBA" id="ARBA00022691"/>
    </source>
</evidence>
<dbReference type="Pfam" id="PF16199">
    <property type="entry name" value="Radical_SAM_C"/>
    <property type="match status" value="1"/>
</dbReference>
<dbReference type="SFLD" id="SFLDG01082">
    <property type="entry name" value="B12-binding_domain_containing"/>
    <property type="match status" value="1"/>
</dbReference>
<organism evidence="8 9">
    <name type="scientific">Clostridium oryzae</name>
    <dbReference type="NCBI Taxonomy" id="1450648"/>
    <lineage>
        <taxon>Bacteria</taxon>
        <taxon>Bacillati</taxon>
        <taxon>Bacillota</taxon>
        <taxon>Clostridia</taxon>
        <taxon>Eubacteriales</taxon>
        <taxon>Clostridiaceae</taxon>
        <taxon>Clostridium</taxon>
    </lineage>
</organism>
<keyword evidence="3" id="KW-0949">S-adenosyl-L-methionine</keyword>
<evidence type="ECO:0000256" key="2">
    <source>
        <dbReference type="ARBA" id="ARBA00022485"/>
    </source>
</evidence>
<dbReference type="InterPro" id="IPR032432">
    <property type="entry name" value="Radical_SAM_C"/>
</dbReference>
<evidence type="ECO:0000256" key="1">
    <source>
        <dbReference type="ARBA" id="ARBA00001966"/>
    </source>
</evidence>
<dbReference type="SFLD" id="SFLDS00029">
    <property type="entry name" value="Radical_SAM"/>
    <property type="match status" value="1"/>
</dbReference>
<dbReference type="SUPFAM" id="SSF102114">
    <property type="entry name" value="Radical SAM enzymes"/>
    <property type="match status" value="1"/>
</dbReference>
<dbReference type="STRING" id="1450648.CLORY_20850"/>